<dbReference type="Proteomes" id="UP001142374">
    <property type="component" value="Unassembled WGS sequence"/>
</dbReference>
<evidence type="ECO:0000313" key="1">
    <source>
        <dbReference type="EMBL" id="MCQ8768922.1"/>
    </source>
</evidence>
<protein>
    <submittedName>
        <fullName evidence="1">Uncharacterized protein</fullName>
    </submittedName>
</protein>
<proteinExistence type="predicted"/>
<dbReference type="EMBL" id="JANIID010000002">
    <property type="protein sequence ID" value="MCQ8768922.1"/>
    <property type="molecule type" value="Genomic_DNA"/>
</dbReference>
<evidence type="ECO:0000313" key="2">
    <source>
        <dbReference type="Proteomes" id="UP001142374"/>
    </source>
</evidence>
<accession>A0A9X2LDE6</accession>
<keyword evidence="2" id="KW-1185">Reference proteome</keyword>
<reference evidence="1" key="1">
    <citation type="submission" date="2022-06" db="EMBL/GenBank/DDBJ databases">
        <title>WGS of actinobacteria.</title>
        <authorList>
            <person name="Thawai C."/>
        </authorList>
    </citation>
    <scope>NUCLEOTIDE SEQUENCE</scope>
    <source>
        <strain evidence="1">AA8</strain>
    </source>
</reference>
<dbReference type="AlphaFoldDB" id="A0A9X2LDE6"/>
<sequence length="124" mass="12513">MPALLRTGIVFDAVRLPAYAVHQHAGSGRREDVVRAFSEAGARGGAVVVDSARRWYYALVPPGTAAGWDEPGTEALGMGCVLGVPAPGRGGPPGSYWLAGAPRGPEGLCVPGAVRVLGALPAAG</sequence>
<name>A0A9X2LDE6_9ACTN</name>
<dbReference type="RefSeq" id="WP_168092445.1">
    <property type="nucleotide sequence ID" value="NZ_JAATER010000073.1"/>
</dbReference>
<gene>
    <name evidence="1" type="ORF">NQU55_03875</name>
</gene>
<organism evidence="1 2">
    <name type="scientific">Streptomyces telluris</name>
    <dbReference type="NCBI Taxonomy" id="2720021"/>
    <lineage>
        <taxon>Bacteria</taxon>
        <taxon>Bacillati</taxon>
        <taxon>Actinomycetota</taxon>
        <taxon>Actinomycetes</taxon>
        <taxon>Kitasatosporales</taxon>
        <taxon>Streptomycetaceae</taxon>
        <taxon>Streptomyces</taxon>
    </lineage>
</organism>
<comment type="caution">
    <text evidence="1">The sequence shown here is derived from an EMBL/GenBank/DDBJ whole genome shotgun (WGS) entry which is preliminary data.</text>
</comment>